<dbReference type="GO" id="GO:0015385">
    <property type="term" value="F:sodium:proton antiporter activity"/>
    <property type="evidence" value="ECO:0007669"/>
    <property type="project" value="TreeGrafter"/>
</dbReference>
<keyword evidence="4" id="KW-1185">Reference proteome</keyword>
<reference evidence="3 4" key="1">
    <citation type="submission" date="2017-07" db="EMBL/GenBank/DDBJ databases">
        <title>Draft whole genome sequences of clinical Proprionibacteriaceae strains.</title>
        <authorList>
            <person name="Bernier A.-M."/>
            <person name="Bernard K."/>
            <person name="Domingo M.-C."/>
        </authorList>
    </citation>
    <scope>NUCLEOTIDE SEQUENCE [LARGE SCALE GENOMIC DNA]</scope>
    <source>
        <strain evidence="3 4">NML 130396</strain>
    </source>
</reference>
<dbReference type="NCBIfam" id="TIGR01300">
    <property type="entry name" value="CPA3_mnhG_phaG"/>
    <property type="match status" value="1"/>
</dbReference>
<feature type="transmembrane region" description="Helical" evidence="2">
    <location>
        <begin position="7"/>
        <end position="28"/>
    </location>
</feature>
<dbReference type="Pfam" id="PF03334">
    <property type="entry name" value="PhaG_MnhG_YufB"/>
    <property type="match status" value="1"/>
</dbReference>
<evidence type="ECO:0000313" key="4">
    <source>
        <dbReference type="Proteomes" id="UP000216311"/>
    </source>
</evidence>
<proteinExistence type="inferred from homology"/>
<name>A0A255GRF0_9ACTN</name>
<evidence type="ECO:0000256" key="2">
    <source>
        <dbReference type="SAM" id="Phobius"/>
    </source>
</evidence>
<keyword evidence="2" id="KW-0472">Membrane</keyword>
<accession>A0A255GRF0</accession>
<sequence length="107" mass="11060">MAAVLDLCALVMLLLGAVLCVLAAIGLLRFPDLLSRMHAATKPQVLGVLLVLGGVALSLRSLPATGLLLLVATFQLLTAPVASQMMSRAALRTGQVDLARRGADADD</sequence>
<gene>
    <name evidence="3" type="ORF">CGZ93_16210</name>
</gene>
<comment type="caution">
    <text evidence="3">The sequence shown here is derived from an EMBL/GenBank/DDBJ whole genome shotgun (WGS) entry which is preliminary data.</text>
</comment>
<dbReference type="PANTHER" id="PTHR34703">
    <property type="entry name" value="ANTIPORTER SUBUNIT MNHG2-RELATED"/>
    <property type="match status" value="1"/>
</dbReference>
<dbReference type="AlphaFoldDB" id="A0A255GRF0"/>
<protein>
    <submittedName>
        <fullName evidence="3">Sodium:proton antiporter</fullName>
    </submittedName>
</protein>
<keyword evidence="2" id="KW-1133">Transmembrane helix</keyword>
<dbReference type="EMBL" id="NMVQ01000045">
    <property type="protein sequence ID" value="OYO18161.1"/>
    <property type="molecule type" value="Genomic_DNA"/>
</dbReference>
<evidence type="ECO:0000256" key="1">
    <source>
        <dbReference type="ARBA" id="ARBA00008404"/>
    </source>
</evidence>
<keyword evidence="2" id="KW-0812">Transmembrane</keyword>
<comment type="similarity">
    <text evidence="1">Belongs to the CPA3 antiporters (TC 2.A.63) subunit G family.</text>
</comment>
<organism evidence="3 4">
    <name type="scientific">Enemella dayhoffiae</name>
    <dbReference type="NCBI Taxonomy" id="2016507"/>
    <lineage>
        <taxon>Bacteria</taxon>
        <taxon>Bacillati</taxon>
        <taxon>Actinomycetota</taxon>
        <taxon>Actinomycetes</taxon>
        <taxon>Propionibacteriales</taxon>
        <taxon>Propionibacteriaceae</taxon>
        <taxon>Enemella</taxon>
    </lineage>
</organism>
<evidence type="ECO:0000313" key="3">
    <source>
        <dbReference type="EMBL" id="OYO18161.1"/>
    </source>
</evidence>
<dbReference type="NCBIfam" id="NF009314">
    <property type="entry name" value="PRK12674.1-2"/>
    <property type="match status" value="1"/>
</dbReference>
<feature type="transmembrane region" description="Helical" evidence="2">
    <location>
        <begin position="48"/>
        <end position="77"/>
    </location>
</feature>
<dbReference type="PANTHER" id="PTHR34703:SF1">
    <property type="entry name" value="ANTIPORTER SUBUNIT MNHG2-RELATED"/>
    <property type="match status" value="1"/>
</dbReference>
<dbReference type="Proteomes" id="UP000216311">
    <property type="component" value="Unassembled WGS sequence"/>
</dbReference>
<dbReference type="InterPro" id="IPR005133">
    <property type="entry name" value="PhaG_MnhG_YufB"/>
</dbReference>